<dbReference type="Proteomes" id="UP000011668">
    <property type="component" value="Unassembled WGS sequence"/>
</dbReference>
<organism evidence="1 2">
    <name type="scientific">Thanatephorus cucumeris (strain AG1-IA)</name>
    <name type="common">Rice sheath blight fungus</name>
    <name type="synonym">Rhizoctonia solani</name>
    <dbReference type="NCBI Taxonomy" id="983506"/>
    <lineage>
        <taxon>Eukaryota</taxon>
        <taxon>Fungi</taxon>
        <taxon>Dikarya</taxon>
        <taxon>Basidiomycota</taxon>
        <taxon>Agaricomycotina</taxon>
        <taxon>Agaricomycetes</taxon>
        <taxon>Cantharellales</taxon>
        <taxon>Ceratobasidiaceae</taxon>
        <taxon>Rhizoctonia</taxon>
        <taxon>Rhizoctonia solani AG-1</taxon>
    </lineage>
</organism>
<protein>
    <submittedName>
        <fullName evidence="1">Uncharacterized protein</fullName>
    </submittedName>
</protein>
<evidence type="ECO:0000313" key="2">
    <source>
        <dbReference type="Proteomes" id="UP000011668"/>
    </source>
</evidence>
<dbReference type="EMBL" id="AFRT01006309">
    <property type="protein sequence ID" value="ELU35519.1"/>
    <property type="molecule type" value="Genomic_DNA"/>
</dbReference>
<gene>
    <name evidence="1" type="ORF">AG1IA_10451</name>
</gene>
<dbReference type="OrthoDB" id="163438at2759"/>
<sequence>MILDGAVYGPNQELEDQEEMRLIIWTALRVQEPVIVDTLAALAGIEVAKANILLEPLYAVLYISQATGTIITSTATKRSTVNCSLNGASRF</sequence>
<dbReference type="HOGENOM" id="CLU_2428580_0_0_1"/>
<dbReference type="AlphaFoldDB" id="L8WGI8"/>
<reference evidence="1 2" key="1">
    <citation type="journal article" date="2013" name="Nat. Commun.">
        <title>The evolution and pathogenic mechanisms of the rice sheath blight pathogen.</title>
        <authorList>
            <person name="Zheng A."/>
            <person name="Lin R."/>
            <person name="Xu L."/>
            <person name="Qin P."/>
            <person name="Tang C."/>
            <person name="Ai P."/>
            <person name="Zhang D."/>
            <person name="Liu Y."/>
            <person name="Sun Z."/>
            <person name="Feng H."/>
            <person name="Wang Y."/>
            <person name="Chen Y."/>
            <person name="Liang X."/>
            <person name="Fu R."/>
            <person name="Li Q."/>
            <person name="Zhang J."/>
            <person name="Yu X."/>
            <person name="Xie Z."/>
            <person name="Ding L."/>
            <person name="Guan P."/>
            <person name="Tang J."/>
            <person name="Liang Y."/>
            <person name="Wang S."/>
            <person name="Deng Q."/>
            <person name="Li S."/>
            <person name="Zhu J."/>
            <person name="Wang L."/>
            <person name="Liu H."/>
            <person name="Li P."/>
        </authorList>
    </citation>
    <scope>NUCLEOTIDE SEQUENCE [LARGE SCALE GENOMIC DNA]</scope>
    <source>
        <strain evidence="2">AG-1 IA</strain>
    </source>
</reference>
<evidence type="ECO:0000313" key="1">
    <source>
        <dbReference type="EMBL" id="ELU35519.1"/>
    </source>
</evidence>
<accession>L8WGI8</accession>
<comment type="caution">
    <text evidence="1">The sequence shown here is derived from an EMBL/GenBank/DDBJ whole genome shotgun (WGS) entry which is preliminary data.</text>
</comment>
<keyword evidence="2" id="KW-1185">Reference proteome</keyword>
<proteinExistence type="predicted"/>
<name>L8WGI8_THACA</name>